<protein>
    <recommendedName>
        <fullName evidence="4 5">Flagellar hook-basal body complex protein FliE</fullName>
    </recommendedName>
</protein>
<keyword evidence="6" id="KW-0966">Cell projection</keyword>
<dbReference type="GO" id="GO:0071973">
    <property type="term" value="P:bacterial-type flagellum-dependent cell motility"/>
    <property type="evidence" value="ECO:0007669"/>
    <property type="project" value="InterPro"/>
</dbReference>
<sequence length="100" mass="11523">MSINNIQGINFNKALNNIENISNQEKNKSDFGDYLFQELDKVKSLQVEANNYNRMLSTGKINNIHEVMIATEKANIALQFTLSIRNKVIDAYKEITRMQI</sequence>
<evidence type="ECO:0000256" key="3">
    <source>
        <dbReference type="ARBA" id="ARBA00023143"/>
    </source>
</evidence>
<keyword evidence="6" id="KW-0282">Flagellum</keyword>
<evidence type="ECO:0000256" key="4">
    <source>
        <dbReference type="HAMAP-Rule" id="MF_00724"/>
    </source>
</evidence>
<dbReference type="EMBL" id="ARZA01000280">
    <property type="protein sequence ID" value="EOC99310.1"/>
    <property type="molecule type" value="Genomic_DNA"/>
</dbReference>
<organism evidence="6 7">
    <name type="scientific">Caldisalinibacter kiritimatiensis</name>
    <dbReference type="NCBI Taxonomy" id="1304284"/>
    <lineage>
        <taxon>Bacteria</taxon>
        <taxon>Bacillati</taxon>
        <taxon>Bacillota</taxon>
        <taxon>Tissierellia</taxon>
        <taxon>Tissierellales</taxon>
        <taxon>Thermohalobacteraceae</taxon>
        <taxon>Caldisalinibacter</taxon>
    </lineage>
</organism>
<dbReference type="PRINTS" id="PR01006">
    <property type="entry name" value="FLGHOOKFLIE"/>
</dbReference>
<proteinExistence type="inferred from homology"/>
<dbReference type="Proteomes" id="UP000013378">
    <property type="component" value="Unassembled WGS sequence"/>
</dbReference>
<keyword evidence="7" id="KW-1185">Reference proteome</keyword>
<dbReference type="GO" id="GO:0003774">
    <property type="term" value="F:cytoskeletal motor activity"/>
    <property type="evidence" value="ECO:0007669"/>
    <property type="project" value="InterPro"/>
</dbReference>
<dbReference type="GO" id="GO:0009425">
    <property type="term" value="C:bacterial-type flagellum basal body"/>
    <property type="evidence" value="ECO:0007669"/>
    <property type="project" value="UniProtKB-SubCell"/>
</dbReference>
<evidence type="ECO:0000256" key="1">
    <source>
        <dbReference type="ARBA" id="ARBA00004117"/>
    </source>
</evidence>
<evidence type="ECO:0000313" key="7">
    <source>
        <dbReference type="Proteomes" id="UP000013378"/>
    </source>
</evidence>
<reference evidence="6 7" key="1">
    <citation type="journal article" date="2015" name="Geomicrobiol. J.">
        <title>Caldisalinibacter kiritimatiensis gen. nov., sp. nov., a moderately thermohalophilic thiosulfate-reducing bacterium from a hypersaline microbial mat.</title>
        <authorList>
            <person name="Ben Hania W."/>
            <person name="Joseph M."/>
            <person name="Fiebig A."/>
            <person name="Bunk B."/>
            <person name="Klenk H.-P."/>
            <person name="Fardeau M.-L."/>
            <person name="Spring S."/>
        </authorList>
    </citation>
    <scope>NUCLEOTIDE SEQUENCE [LARGE SCALE GENOMIC DNA]</scope>
    <source>
        <strain evidence="6 7">L21-TH-D2</strain>
    </source>
</reference>
<dbReference type="NCBIfam" id="TIGR00205">
    <property type="entry name" value="fliE"/>
    <property type="match status" value="1"/>
</dbReference>
<dbReference type="OrthoDB" id="9812413at2"/>
<comment type="subcellular location">
    <subcellularLocation>
        <location evidence="1 4">Bacterial flagellum basal body</location>
    </subcellularLocation>
</comment>
<evidence type="ECO:0000256" key="5">
    <source>
        <dbReference type="NCBIfam" id="TIGR00205"/>
    </source>
</evidence>
<dbReference type="HAMAP" id="MF_00724">
    <property type="entry name" value="FliE"/>
    <property type="match status" value="1"/>
</dbReference>
<dbReference type="PANTHER" id="PTHR34653:SF1">
    <property type="entry name" value="FLAGELLAR HOOK-BASAL BODY COMPLEX PROTEIN FLIE"/>
    <property type="match status" value="1"/>
</dbReference>
<dbReference type="AlphaFoldDB" id="R1CKQ7"/>
<dbReference type="PANTHER" id="PTHR34653">
    <property type="match status" value="1"/>
</dbReference>
<dbReference type="Pfam" id="PF02049">
    <property type="entry name" value="FliE"/>
    <property type="match status" value="1"/>
</dbReference>
<name>R1CKQ7_9FIRM</name>
<keyword evidence="6" id="KW-0969">Cilium</keyword>
<gene>
    <name evidence="4" type="primary">fliE</name>
    <name evidence="6" type="ORF">L21TH_2659</name>
</gene>
<dbReference type="RefSeq" id="WP_006317423.1">
    <property type="nucleotide sequence ID" value="NZ_ARZA01000280.1"/>
</dbReference>
<dbReference type="InterPro" id="IPR001624">
    <property type="entry name" value="FliE"/>
</dbReference>
<comment type="caution">
    <text evidence="6">The sequence shown here is derived from an EMBL/GenBank/DDBJ whole genome shotgun (WGS) entry which is preliminary data.</text>
</comment>
<evidence type="ECO:0000313" key="6">
    <source>
        <dbReference type="EMBL" id="EOC99310.1"/>
    </source>
</evidence>
<accession>R1CKQ7</accession>
<dbReference type="STRING" id="1304284.L21TH_2659"/>
<keyword evidence="3 4" id="KW-0975">Bacterial flagellum</keyword>
<evidence type="ECO:0000256" key="2">
    <source>
        <dbReference type="ARBA" id="ARBA00009272"/>
    </source>
</evidence>
<dbReference type="eggNOG" id="COG1677">
    <property type="taxonomic scope" value="Bacteria"/>
</dbReference>
<dbReference type="GO" id="GO:0005198">
    <property type="term" value="F:structural molecule activity"/>
    <property type="evidence" value="ECO:0007669"/>
    <property type="project" value="UniProtKB-UniRule"/>
</dbReference>
<comment type="similarity">
    <text evidence="2 4">Belongs to the FliE family.</text>
</comment>